<dbReference type="GO" id="GO:0030089">
    <property type="term" value="C:phycobilisome"/>
    <property type="evidence" value="ECO:0007669"/>
    <property type="project" value="InterPro"/>
</dbReference>
<accession>A0AAW9QYG4</accession>
<dbReference type="GO" id="GO:0015979">
    <property type="term" value="P:photosynthesis"/>
    <property type="evidence" value="ECO:0007669"/>
    <property type="project" value="InterPro"/>
</dbReference>
<dbReference type="RefSeq" id="WP_332865642.1">
    <property type="nucleotide sequence ID" value="NZ_JBAFSM010000024.1"/>
</dbReference>
<evidence type="ECO:0000256" key="3">
    <source>
        <dbReference type="ARBA" id="ARBA00023307"/>
    </source>
</evidence>
<comment type="similarity">
    <text evidence="1">Belongs to the phycobiliprotein family.</text>
</comment>
<keyword evidence="5" id="KW-1185">Reference proteome</keyword>
<dbReference type="Pfam" id="PF00502">
    <property type="entry name" value="Phycobilisome"/>
    <property type="match status" value="1"/>
</dbReference>
<evidence type="ECO:0000313" key="5">
    <source>
        <dbReference type="Proteomes" id="UP001328733"/>
    </source>
</evidence>
<keyword evidence="2" id="KW-0157">Chromophore</keyword>
<evidence type="ECO:0000256" key="2">
    <source>
        <dbReference type="ARBA" id="ARBA00022991"/>
    </source>
</evidence>
<dbReference type="Proteomes" id="UP001328733">
    <property type="component" value="Unassembled WGS sequence"/>
</dbReference>
<name>A0AAW9QYG4_9CHRO</name>
<dbReference type="AlphaFoldDB" id="A0AAW9QYG4"/>
<gene>
    <name evidence="4" type="ORF">V0288_13605</name>
</gene>
<protein>
    <submittedName>
        <fullName evidence="4">Phycobilisome protein</fullName>
    </submittedName>
</protein>
<reference evidence="4 5" key="1">
    <citation type="submission" date="2024-01" db="EMBL/GenBank/DDBJ databases">
        <title>Genomic insights into the taxonomy and metabolism of the cyanobacterium Pannus brasiliensis CCIBt3594.</title>
        <authorList>
            <person name="Machado M."/>
            <person name="Botero N.B."/>
            <person name="Andreote A.P.D."/>
            <person name="Feitosa A.M.T."/>
            <person name="Popin R."/>
            <person name="Sivonen K."/>
            <person name="Fiore M.F."/>
        </authorList>
    </citation>
    <scope>NUCLEOTIDE SEQUENCE [LARGE SCALE GENOMIC DNA]</scope>
    <source>
        <strain evidence="4 5">CCIBt3594</strain>
    </source>
</reference>
<dbReference type="InterPro" id="IPR012128">
    <property type="entry name" value="Phycobilisome_asu/bsu"/>
</dbReference>
<dbReference type="EMBL" id="JBAFSM010000024">
    <property type="protein sequence ID" value="MEG3438159.1"/>
    <property type="molecule type" value="Genomic_DNA"/>
</dbReference>
<proteinExistence type="inferred from homology"/>
<dbReference type="SUPFAM" id="SSF46458">
    <property type="entry name" value="Globin-like"/>
    <property type="match status" value="1"/>
</dbReference>
<evidence type="ECO:0000256" key="1">
    <source>
        <dbReference type="ARBA" id="ARBA00008182"/>
    </source>
</evidence>
<dbReference type="InterPro" id="IPR009050">
    <property type="entry name" value="Globin-like_sf"/>
</dbReference>
<comment type="caution">
    <text evidence="4">The sequence shown here is derived from an EMBL/GenBank/DDBJ whole genome shotgun (WGS) entry which is preliminary data.</text>
</comment>
<sequence>MHTDLENFWQRAENQFLNKAEIQDFRQTVHSLRQRLATYETLRDEEATIFQAVVTRLEAEFPDENPKLLERALKYWISVTRYCAMAMLLNNPEYLQHRLLEWLTDIVKVYRLEQIIRCLDEYYTNAAGQVISPEGMSLVKPFLEQAKTTLFSQSTSISAVL</sequence>
<organism evidence="4 5">
    <name type="scientific">Pannus brasiliensis CCIBt3594</name>
    <dbReference type="NCBI Taxonomy" id="1427578"/>
    <lineage>
        <taxon>Bacteria</taxon>
        <taxon>Bacillati</taxon>
        <taxon>Cyanobacteriota</taxon>
        <taxon>Cyanophyceae</taxon>
        <taxon>Oscillatoriophycideae</taxon>
        <taxon>Chroococcales</taxon>
        <taxon>Microcystaceae</taxon>
        <taxon>Pannus</taxon>
    </lineage>
</organism>
<dbReference type="Gene3D" id="1.10.490.20">
    <property type="entry name" value="Phycocyanins"/>
    <property type="match status" value="1"/>
</dbReference>
<dbReference type="InterPro" id="IPR038719">
    <property type="entry name" value="Phycobilisome_asu/bsu_sf"/>
</dbReference>
<keyword evidence="3" id="KW-0089">Bile pigment</keyword>
<evidence type="ECO:0000313" key="4">
    <source>
        <dbReference type="EMBL" id="MEG3438159.1"/>
    </source>
</evidence>